<dbReference type="OrthoDB" id="47494at2759"/>
<dbReference type="STRING" id="92696.A0A4R0REQ6"/>
<keyword evidence="2" id="KW-0274">FAD</keyword>
<evidence type="ECO:0000259" key="4">
    <source>
        <dbReference type="Pfam" id="PF01494"/>
    </source>
</evidence>
<reference evidence="5 6" key="1">
    <citation type="submission" date="2018-11" db="EMBL/GenBank/DDBJ databases">
        <title>Genome assembly of Steccherinum ochraceum LE-BIN_3174, the white-rot fungus of the Steccherinaceae family (The Residual Polyporoid clade, Polyporales, Basidiomycota).</title>
        <authorList>
            <person name="Fedorova T.V."/>
            <person name="Glazunova O.A."/>
            <person name="Landesman E.O."/>
            <person name="Moiseenko K.V."/>
            <person name="Psurtseva N.V."/>
            <person name="Savinova O.S."/>
            <person name="Shakhova N.V."/>
            <person name="Tyazhelova T.V."/>
            <person name="Vasina D.V."/>
        </authorList>
    </citation>
    <scope>NUCLEOTIDE SEQUENCE [LARGE SCALE GENOMIC DNA]</scope>
    <source>
        <strain evidence="5 6">LE-BIN_3174</strain>
    </source>
</reference>
<dbReference type="InterPro" id="IPR036188">
    <property type="entry name" value="FAD/NAD-bd_sf"/>
</dbReference>
<name>A0A4R0REQ6_9APHY</name>
<dbReference type="GO" id="GO:0071949">
    <property type="term" value="F:FAD binding"/>
    <property type="evidence" value="ECO:0007669"/>
    <property type="project" value="InterPro"/>
</dbReference>
<dbReference type="PRINTS" id="PR00420">
    <property type="entry name" value="RNGMNOXGNASE"/>
</dbReference>
<evidence type="ECO:0000256" key="1">
    <source>
        <dbReference type="ARBA" id="ARBA00022630"/>
    </source>
</evidence>
<dbReference type="InterPro" id="IPR002938">
    <property type="entry name" value="FAD-bd"/>
</dbReference>
<sequence length="445" mass="49323">MTVRSNQIRVAIIGGGIGGLTFAIALAKERPNTIIDVYEAQTSFSEFGAGVGLWPRVREVLSAMDLKEDLDRLAPPKDTLKSVEILRGDVPNARPWGSTPNLTGLHRAEFLKILADRFSATANCTAHFSKKLVSYEDLPSGPVRLGFSDGAAAVCDTLIGADGVKSAVRATMYNHLADTAESEEEARKLRTHVDPVWAGMFMYRYLIPREDLEAVCPGHRSLTMPTEYTTNYITSQGIISYPVSNGRWINTAAMVAKHNLFGSKFNERWAVIVDQEELGKQYNDWEEEGRTLIGLMKSPTRWAVNSVPDLPTYASRRVALLGDAAHAMCPYQAVGAGQAIEDGFVLAILLSQVQDNDRIIDALNVYDEVRRPFSQSIQDLSLRTGISLLMNKKGEVALGPDFEYGELEESSEDFSKLYGWSSTTSVMPDRDRALKRYRELTQIVF</sequence>
<dbReference type="AlphaFoldDB" id="A0A4R0REQ6"/>
<feature type="domain" description="FAD-binding" evidence="4">
    <location>
        <begin position="8"/>
        <end position="197"/>
    </location>
</feature>
<dbReference type="GO" id="GO:0044550">
    <property type="term" value="P:secondary metabolite biosynthetic process"/>
    <property type="evidence" value="ECO:0007669"/>
    <property type="project" value="TreeGrafter"/>
</dbReference>
<keyword evidence="6" id="KW-1185">Reference proteome</keyword>
<dbReference type="PANTHER" id="PTHR46720:SF3">
    <property type="entry name" value="FAD-BINDING DOMAIN-CONTAINING PROTEIN-RELATED"/>
    <property type="match status" value="1"/>
</dbReference>
<dbReference type="SUPFAM" id="SSF54373">
    <property type="entry name" value="FAD-linked reductases, C-terminal domain"/>
    <property type="match status" value="1"/>
</dbReference>
<evidence type="ECO:0000313" key="5">
    <source>
        <dbReference type="EMBL" id="TCD65213.1"/>
    </source>
</evidence>
<protein>
    <recommendedName>
        <fullName evidence="4">FAD-binding domain-containing protein</fullName>
    </recommendedName>
</protein>
<gene>
    <name evidence="5" type="ORF">EIP91_002960</name>
</gene>
<dbReference type="Proteomes" id="UP000292702">
    <property type="component" value="Unassembled WGS sequence"/>
</dbReference>
<comment type="caution">
    <text evidence="5">The sequence shown here is derived from an EMBL/GenBank/DDBJ whole genome shotgun (WGS) entry which is preliminary data.</text>
</comment>
<accession>A0A4R0REQ6</accession>
<evidence type="ECO:0000313" key="6">
    <source>
        <dbReference type="Proteomes" id="UP000292702"/>
    </source>
</evidence>
<dbReference type="Gene3D" id="3.50.50.60">
    <property type="entry name" value="FAD/NAD(P)-binding domain"/>
    <property type="match status" value="1"/>
</dbReference>
<dbReference type="EMBL" id="RWJN01000192">
    <property type="protein sequence ID" value="TCD65213.1"/>
    <property type="molecule type" value="Genomic_DNA"/>
</dbReference>
<evidence type="ECO:0000256" key="3">
    <source>
        <dbReference type="ARBA" id="ARBA00023002"/>
    </source>
</evidence>
<keyword evidence="1" id="KW-0285">Flavoprotein</keyword>
<proteinExistence type="predicted"/>
<evidence type="ECO:0000256" key="2">
    <source>
        <dbReference type="ARBA" id="ARBA00022827"/>
    </source>
</evidence>
<dbReference type="PANTHER" id="PTHR46720">
    <property type="entry name" value="HYDROXYLASE, PUTATIVE (AFU_ORTHOLOGUE AFUA_3G01460)-RELATED"/>
    <property type="match status" value="1"/>
</dbReference>
<feature type="domain" description="FAD-binding" evidence="4">
    <location>
        <begin position="312"/>
        <end position="379"/>
    </location>
</feature>
<dbReference type="GO" id="GO:0016491">
    <property type="term" value="F:oxidoreductase activity"/>
    <property type="evidence" value="ECO:0007669"/>
    <property type="project" value="UniProtKB-KW"/>
</dbReference>
<keyword evidence="3" id="KW-0560">Oxidoreductase</keyword>
<dbReference type="InterPro" id="IPR051104">
    <property type="entry name" value="FAD_monoxygenase"/>
</dbReference>
<dbReference type="Pfam" id="PF01494">
    <property type="entry name" value="FAD_binding_3"/>
    <property type="match status" value="2"/>
</dbReference>
<organism evidence="5 6">
    <name type="scientific">Steccherinum ochraceum</name>
    <dbReference type="NCBI Taxonomy" id="92696"/>
    <lineage>
        <taxon>Eukaryota</taxon>
        <taxon>Fungi</taxon>
        <taxon>Dikarya</taxon>
        <taxon>Basidiomycota</taxon>
        <taxon>Agaricomycotina</taxon>
        <taxon>Agaricomycetes</taxon>
        <taxon>Polyporales</taxon>
        <taxon>Steccherinaceae</taxon>
        <taxon>Steccherinum</taxon>
    </lineage>
</organism>
<dbReference type="SUPFAM" id="SSF51905">
    <property type="entry name" value="FAD/NAD(P)-binding domain"/>
    <property type="match status" value="1"/>
</dbReference>